<keyword evidence="1" id="KW-0472">Membrane</keyword>
<accession>A0A1G6MCH5</accession>
<sequence>MDGRVGGALTHPRRAAVPLRLLVAVSAGVLTGGLAAWAYHDDVLRPLSHVFLLWTATIALLSARQPWRRAVVVSSVTLLAAVLAFYVGKQVVYGIEYPGMPYALDTGQVLQWLVLAVVAGAVLGVAFAGIGTPGRAGSIGTAAALGLLVADAYRRASSYPAEAPVVVTAAVLAAAAVLAVALRSPRQLPGIAAWTVPAVLAGLVLVSAPDLLEQLLLTGRP</sequence>
<protein>
    <submittedName>
        <fullName evidence="2">Uncharacterized protein</fullName>
    </submittedName>
</protein>
<organism evidence="2 3">
    <name type="scientific">Geodermatophilus telluris</name>
    <dbReference type="NCBI Taxonomy" id="1190417"/>
    <lineage>
        <taxon>Bacteria</taxon>
        <taxon>Bacillati</taxon>
        <taxon>Actinomycetota</taxon>
        <taxon>Actinomycetes</taxon>
        <taxon>Geodermatophilales</taxon>
        <taxon>Geodermatophilaceae</taxon>
        <taxon>Geodermatophilus</taxon>
    </lineage>
</organism>
<dbReference type="OrthoDB" id="3638133at2"/>
<evidence type="ECO:0000256" key="1">
    <source>
        <dbReference type="SAM" id="Phobius"/>
    </source>
</evidence>
<dbReference type="Pfam" id="PF20128">
    <property type="entry name" value="DUF6518"/>
    <property type="match status" value="1"/>
</dbReference>
<reference evidence="3" key="1">
    <citation type="submission" date="2016-10" db="EMBL/GenBank/DDBJ databases">
        <authorList>
            <person name="Varghese N."/>
            <person name="Submissions S."/>
        </authorList>
    </citation>
    <scope>NUCLEOTIDE SEQUENCE [LARGE SCALE GENOMIC DNA]</scope>
    <source>
        <strain evidence="3">DSM 45421</strain>
    </source>
</reference>
<feature type="transmembrane region" description="Helical" evidence="1">
    <location>
        <begin position="191"/>
        <end position="212"/>
    </location>
</feature>
<gene>
    <name evidence="2" type="ORF">SAMN05660690_1788</name>
</gene>
<dbReference type="AlphaFoldDB" id="A0A1G6MCH5"/>
<dbReference type="InterPro" id="IPR045393">
    <property type="entry name" value="DUF6518"/>
</dbReference>
<feature type="transmembrane region" description="Helical" evidence="1">
    <location>
        <begin position="46"/>
        <end position="63"/>
    </location>
</feature>
<evidence type="ECO:0000313" key="2">
    <source>
        <dbReference type="EMBL" id="SDC53160.1"/>
    </source>
</evidence>
<feature type="transmembrane region" description="Helical" evidence="1">
    <location>
        <begin position="109"/>
        <end position="129"/>
    </location>
</feature>
<dbReference type="Proteomes" id="UP000199416">
    <property type="component" value="Unassembled WGS sequence"/>
</dbReference>
<feature type="transmembrane region" description="Helical" evidence="1">
    <location>
        <begin position="70"/>
        <end position="89"/>
    </location>
</feature>
<dbReference type="RefSeq" id="WP_091365203.1">
    <property type="nucleotide sequence ID" value="NZ_FMZF01000002.1"/>
</dbReference>
<keyword evidence="1" id="KW-1133">Transmembrane helix</keyword>
<feature type="transmembrane region" description="Helical" evidence="1">
    <location>
        <begin position="165"/>
        <end position="182"/>
    </location>
</feature>
<evidence type="ECO:0000313" key="3">
    <source>
        <dbReference type="Proteomes" id="UP000199416"/>
    </source>
</evidence>
<dbReference type="STRING" id="1190417.SAMN05660690_1788"/>
<proteinExistence type="predicted"/>
<keyword evidence="3" id="KW-1185">Reference proteome</keyword>
<feature type="transmembrane region" description="Helical" evidence="1">
    <location>
        <begin position="136"/>
        <end position="153"/>
    </location>
</feature>
<dbReference type="EMBL" id="FMZF01000002">
    <property type="protein sequence ID" value="SDC53160.1"/>
    <property type="molecule type" value="Genomic_DNA"/>
</dbReference>
<keyword evidence="1" id="KW-0812">Transmembrane</keyword>
<feature type="transmembrane region" description="Helical" evidence="1">
    <location>
        <begin position="21"/>
        <end position="40"/>
    </location>
</feature>
<name>A0A1G6MCH5_9ACTN</name>